<evidence type="ECO:0000313" key="3">
    <source>
        <dbReference type="Proteomes" id="UP000765509"/>
    </source>
</evidence>
<sequence>MSPPESPIPSISVKVESRPSKTNQFQPSNQSVITSPSTLGFSPKNHLNDEQLLDWIKNQLPKDSHNDIKTDNKKLFEDEEFELYFCIFDYLNNQSIPLEGYSLNDMISGNSIKTREFLLRIYGKFEKVK</sequence>
<organism evidence="2 3">
    <name type="scientific">Austropuccinia psidii MF-1</name>
    <dbReference type="NCBI Taxonomy" id="1389203"/>
    <lineage>
        <taxon>Eukaryota</taxon>
        <taxon>Fungi</taxon>
        <taxon>Dikarya</taxon>
        <taxon>Basidiomycota</taxon>
        <taxon>Pucciniomycotina</taxon>
        <taxon>Pucciniomycetes</taxon>
        <taxon>Pucciniales</taxon>
        <taxon>Sphaerophragmiaceae</taxon>
        <taxon>Austropuccinia</taxon>
    </lineage>
</organism>
<evidence type="ECO:0000313" key="2">
    <source>
        <dbReference type="EMBL" id="MBW0538599.1"/>
    </source>
</evidence>
<protein>
    <submittedName>
        <fullName evidence="2">Uncharacterized protein</fullName>
    </submittedName>
</protein>
<feature type="compositionally biased region" description="Polar residues" evidence="1">
    <location>
        <begin position="20"/>
        <end position="40"/>
    </location>
</feature>
<evidence type="ECO:0000256" key="1">
    <source>
        <dbReference type="SAM" id="MobiDB-lite"/>
    </source>
</evidence>
<comment type="caution">
    <text evidence="2">The sequence shown here is derived from an EMBL/GenBank/DDBJ whole genome shotgun (WGS) entry which is preliminary data.</text>
</comment>
<name>A0A9Q3IH71_9BASI</name>
<accession>A0A9Q3IH71</accession>
<feature type="region of interest" description="Disordered" evidence="1">
    <location>
        <begin position="1"/>
        <end position="40"/>
    </location>
</feature>
<dbReference type="Proteomes" id="UP000765509">
    <property type="component" value="Unassembled WGS sequence"/>
</dbReference>
<dbReference type="OrthoDB" id="2504759at2759"/>
<gene>
    <name evidence="2" type="ORF">O181_078314</name>
</gene>
<keyword evidence="3" id="KW-1185">Reference proteome</keyword>
<proteinExistence type="predicted"/>
<dbReference type="AlphaFoldDB" id="A0A9Q3IH71"/>
<dbReference type="EMBL" id="AVOT02043191">
    <property type="protein sequence ID" value="MBW0538599.1"/>
    <property type="molecule type" value="Genomic_DNA"/>
</dbReference>
<reference evidence="2" key="1">
    <citation type="submission" date="2021-03" db="EMBL/GenBank/DDBJ databases">
        <title>Draft genome sequence of rust myrtle Austropuccinia psidii MF-1, a brazilian biotype.</title>
        <authorList>
            <person name="Quecine M.C."/>
            <person name="Pachon D.M.R."/>
            <person name="Bonatelli M.L."/>
            <person name="Correr F.H."/>
            <person name="Franceschini L.M."/>
            <person name="Leite T.F."/>
            <person name="Margarido G.R.A."/>
            <person name="Almeida C.A."/>
            <person name="Ferrarezi J.A."/>
            <person name="Labate C.A."/>
        </authorList>
    </citation>
    <scope>NUCLEOTIDE SEQUENCE</scope>
    <source>
        <strain evidence="2">MF-1</strain>
    </source>
</reference>